<dbReference type="AlphaFoldDB" id="A0A6V8NLR9"/>
<protein>
    <submittedName>
        <fullName evidence="1">Uncharacterized protein</fullName>
    </submittedName>
</protein>
<comment type="caution">
    <text evidence="1">The sequence shown here is derived from an EMBL/GenBank/DDBJ whole genome shotgun (WGS) entry which is preliminary data.</text>
</comment>
<evidence type="ECO:0000313" key="2">
    <source>
        <dbReference type="Proteomes" id="UP000574717"/>
    </source>
</evidence>
<sequence length="30" mass="3550">EVYVVQENFTYLLRIMEQSLGSLAISRYQV</sequence>
<dbReference type="Proteomes" id="UP000574717">
    <property type="component" value="Unassembled WGS sequence"/>
</dbReference>
<accession>A0A6V8NLR9</accession>
<dbReference type="EMBL" id="BLRU01000364">
    <property type="protein sequence ID" value="GFP20324.1"/>
    <property type="molecule type" value="Genomic_DNA"/>
</dbReference>
<organism evidence="1 2">
    <name type="scientific">Candidatus Hakubella thermalkaliphila</name>
    <dbReference type="NCBI Taxonomy" id="2754717"/>
    <lineage>
        <taxon>Bacteria</taxon>
        <taxon>Bacillati</taxon>
        <taxon>Actinomycetota</taxon>
        <taxon>Actinomycetota incertae sedis</taxon>
        <taxon>Candidatus Hakubellales</taxon>
        <taxon>Candidatus Hakubellaceae</taxon>
        <taxon>Candidatus Hakubella</taxon>
    </lineage>
</organism>
<evidence type="ECO:0000313" key="1">
    <source>
        <dbReference type="EMBL" id="GFP20324.1"/>
    </source>
</evidence>
<gene>
    <name evidence="1" type="ORF">HKBW3S03_01826</name>
</gene>
<name>A0A6V8NLR9_9ACTN</name>
<proteinExistence type="predicted"/>
<feature type="non-terminal residue" evidence="1">
    <location>
        <position position="1"/>
    </location>
</feature>
<reference evidence="1 2" key="1">
    <citation type="journal article" date="2020" name="Front. Microbiol.">
        <title>Single-cell genomics of novel Actinobacteria with the Wood-Ljungdahl pathway discovered in a serpentinizing system.</title>
        <authorList>
            <person name="Merino N."/>
            <person name="Kawai M."/>
            <person name="Boyd E.S."/>
            <person name="Colman D.R."/>
            <person name="McGlynn S.E."/>
            <person name="Nealson K.H."/>
            <person name="Kurokawa K."/>
            <person name="Hongoh Y."/>
        </authorList>
    </citation>
    <scope>NUCLEOTIDE SEQUENCE [LARGE SCALE GENOMIC DNA]</scope>
    <source>
        <strain evidence="1 2">S03</strain>
    </source>
</reference>